<evidence type="ECO:0000313" key="3">
    <source>
        <dbReference type="Proteomes" id="UP000063429"/>
    </source>
</evidence>
<dbReference type="EMBL" id="CP011409">
    <property type="protein sequence ID" value="AKZ65484.1"/>
    <property type="molecule type" value="Genomic_DNA"/>
</dbReference>
<feature type="chain" id="PRO_5046804870" evidence="1">
    <location>
        <begin position="29"/>
        <end position="214"/>
    </location>
</feature>
<dbReference type="Proteomes" id="UP000063429">
    <property type="component" value="Chromosome"/>
</dbReference>
<accession>A0ABN4I3H8</accession>
<evidence type="ECO:0000313" key="2">
    <source>
        <dbReference type="EMBL" id="AKZ65484.1"/>
    </source>
</evidence>
<evidence type="ECO:0000256" key="1">
    <source>
        <dbReference type="SAM" id="SignalP"/>
    </source>
</evidence>
<gene>
    <name evidence="2" type="ORF">F506_18175</name>
</gene>
<keyword evidence="3" id="KW-1185">Reference proteome</keyword>
<feature type="signal peptide" evidence="1">
    <location>
        <begin position="1"/>
        <end position="28"/>
    </location>
</feature>
<organism evidence="2 3">
    <name type="scientific">Herbaspirillum hiltneri N3</name>
    <dbReference type="NCBI Taxonomy" id="1262470"/>
    <lineage>
        <taxon>Bacteria</taxon>
        <taxon>Pseudomonadati</taxon>
        <taxon>Pseudomonadota</taxon>
        <taxon>Betaproteobacteria</taxon>
        <taxon>Burkholderiales</taxon>
        <taxon>Oxalobacteraceae</taxon>
        <taxon>Herbaspirillum</taxon>
    </lineage>
</organism>
<name>A0ABN4I3H8_9BURK</name>
<protein>
    <submittedName>
        <fullName evidence="2">Uncharacterized protein</fullName>
    </submittedName>
</protein>
<proteinExistence type="predicted"/>
<sequence>MKKIAALVLRALTLTLTLTITAMPAAHAALLEGNVFQPNGENLIIQPPSGWRLAYMNGDPNGDYVVEFLPQNESHDSWREGYMSVQRGAASVSPGVHMSTQIVQRVLQGAQNGCAGHFTAMKQKDSMTNGAYTSISGGFCDRYGAAAPFGEGSLVAVIEGTRNLFLVQFGWRPSTPNELNGYPLRITPQRLQVLLDQINRAMLCGGADQLSCPR</sequence>
<keyword evidence="1" id="KW-0732">Signal</keyword>
<reference evidence="3" key="1">
    <citation type="journal article" date="2015" name="Genome Announc.">
        <title>Complete Genome Sequence of Herbaspirillum hiltneri N3 (DSM 17495), Isolated from Surface-Sterilized Wheat Roots.</title>
        <authorList>
            <person name="Guizelini D."/>
            <person name="Saizaki P.M."/>
            <person name="Coimbra N.A."/>
            <person name="Weiss V.A."/>
            <person name="Faoro H."/>
            <person name="Sfeir M.Z."/>
            <person name="Baura V.A."/>
            <person name="Monteiro R.A."/>
            <person name="Chubatsu L.S."/>
            <person name="Souza E.M."/>
            <person name="Cruz L.M."/>
            <person name="Pedrosa F.O."/>
            <person name="Raittz R.T."/>
            <person name="Marchaukoski J.N."/>
            <person name="Steffens M.B."/>
        </authorList>
    </citation>
    <scope>NUCLEOTIDE SEQUENCE [LARGE SCALE GENOMIC DNA]</scope>
    <source>
        <strain evidence="3">N3</strain>
    </source>
</reference>